<evidence type="ECO:0000313" key="1">
    <source>
        <dbReference type="EMBL" id="JAR87278.1"/>
    </source>
</evidence>
<feature type="non-terminal residue" evidence="1">
    <location>
        <position position="1"/>
    </location>
</feature>
<accession>A0A147B932</accession>
<protein>
    <submittedName>
        <fullName evidence="1">Uncharacterized protein</fullName>
    </submittedName>
</protein>
<dbReference type="AlphaFoldDB" id="A0A147B932"/>
<name>A0A147B932_9ACAR</name>
<proteinExistence type="predicted"/>
<organism evidence="1">
    <name type="scientific">Alectorobius mimon</name>
    <dbReference type="NCBI Taxonomy" id="360319"/>
    <lineage>
        <taxon>Eukaryota</taxon>
        <taxon>Metazoa</taxon>
        <taxon>Ecdysozoa</taxon>
        <taxon>Arthropoda</taxon>
        <taxon>Chelicerata</taxon>
        <taxon>Arachnida</taxon>
        <taxon>Acari</taxon>
        <taxon>Parasitiformes</taxon>
        <taxon>Ixodida</taxon>
        <taxon>Ixodoidea</taxon>
        <taxon>Argasidae</taxon>
        <taxon>Ornithodorinae</taxon>
        <taxon>Alectorobius</taxon>
    </lineage>
</organism>
<sequence>GEFFIIGIHCISMCCVKDMIYADMLCSAHSVVKGYYVYNHHRVNVGLTAFMLISTLKLLANTTSSSCTCVCEPKGDIKWADTLPNMSIP</sequence>
<reference evidence="1" key="1">
    <citation type="submission" date="2016-03" db="EMBL/GenBank/DDBJ databases">
        <title>Gut transcriptome analysis on engorged females of Ornithodoros mimon (Acari: Argasidae) and phylogenetic inferences of soft ticks.</title>
        <authorList>
            <person name="Landulfo G.A."/>
            <person name="Giovanni D."/>
            <person name="Carvalho E."/>
            <person name="Junqueira-de-Azevedo I."/>
            <person name="Patane J."/>
            <person name="Mendoca R."/>
            <person name="Barros-Battesti D."/>
        </authorList>
    </citation>
    <scope>NUCLEOTIDE SEQUENCE</scope>
    <source>
        <strain evidence="1">Females</strain>
        <tissue evidence="1">Gut</tissue>
    </source>
</reference>
<dbReference type="EMBL" id="GEIB01000690">
    <property type="protein sequence ID" value="JAR87278.1"/>
    <property type="molecule type" value="Transcribed_RNA"/>
</dbReference>